<gene>
    <name evidence="1" type="ORF">RN001_008990</name>
</gene>
<accession>A0AAN7SHS9</accession>
<sequence>MEKIRLRNPNALTEKKILCILEDSDFDLDEIPIGSYCILKYDDEYYPAKIVHINEQEYYCCTMTKSGIDHWKWPDKNDLLWSSFQDIVQKIEKPKLANNRGAFLVPEMHKY</sequence>
<evidence type="ECO:0000313" key="2">
    <source>
        <dbReference type="Proteomes" id="UP001353858"/>
    </source>
</evidence>
<reference evidence="2" key="1">
    <citation type="submission" date="2023-01" db="EMBL/GenBank/DDBJ databases">
        <title>Key to firefly adult light organ development and bioluminescence: homeobox transcription factors regulate luciferase expression and transportation to peroxisome.</title>
        <authorList>
            <person name="Fu X."/>
        </authorList>
    </citation>
    <scope>NUCLEOTIDE SEQUENCE [LARGE SCALE GENOMIC DNA]</scope>
</reference>
<dbReference type="Proteomes" id="UP001353858">
    <property type="component" value="Unassembled WGS sequence"/>
</dbReference>
<protein>
    <submittedName>
        <fullName evidence="1">Uncharacterized protein</fullName>
    </submittedName>
</protein>
<comment type="caution">
    <text evidence="1">The sequence shown here is derived from an EMBL/GenBank/DDBJ whole genome shotgun (WGS) entry which is preliminary data.</text>
</comment>
<dbReference type="EMBL" id="JARPUR010000003">
    <property type="protein sequence ID" value="KAK4880844.1"/>
    <property type="molecule type" value="Genomic_DNA"/>
</dbReference>
<organism evidence="1 2">
    <name type="scientific">Aquatica leii</name>
    <dbReference type="NCBI Taxonomy" id="1421715"/>
    <lineage>
        <taxon>Eukaryota</taxon>
        <taxon>Metazoa</taxon>
        <taxon>Ecdysozoa</taxon>
        <taxon>Arthropoda</taxon>
        <taxon>Hexapoda</taxon>
        <taxon>Insecta</taxon>
        <taxon>Pterygota</taxon>
        <taxon>Neoptera</taxon>
        <taxon>Endopterygota</taxon>
        <taxon>Coleoptera</taxon>
        <taxon>Polyphaga</taxon>
        <taxon>Elateriformia</taxon>
        <taxon>Elateroidea</taxon>
        <taxon>Lampyridae</taxon>
        <taxon>Luciolinae</taxon>
        <taxon>Aquatica</taxon>
    </lineage>
</organism>
<keyword evidence="2" id="KW-1185">Reference proteome</keyword>
<dbReference type="AlphaFoldDB" id="A0AAN7SHS9"/>
<proteinExistence type="predicted"/>
<name>A0AAN7SHS9_9COLE</name>
<evidence type="ECO:0000313" key="1">
    <source>
        <dbReference type="EMBL" id="KAK4880844.1"/>
    </source>
</evidence>